<evidence type="ECO:0000256" key="5">
    <source>
        <dbReference type="PROSITE-ProRule" id="PRU10141"/>
    </source>
</evidence>
<dbReference type="InterPro" id="IPR000719">
    <property type="entry name" value="Prot_kinase_dom"/>
</dbReference>
<feature type="region of interest" description="Disordered" evidence="6">
    <location>
        <begin position="82"/>
        <end position="105"/>
    </location>
</feature>
<dbReference type="SMART" id="SM00220">
    <property type="entry name" value="S_TKc"/>
    <property type="match status" value="1"/>
</dbReference>
<dbReference type="KEGG" id="rjg:CCGE525_23800"/>
<dbReference type="CDD" id="cd14014">
    <property type="entry name" value="STKc_PknB_like"/>
    <property type="match status" value="1"/>
</dbReference>
<dbReference type="PROSITE" id="PS00108">
    <property type="entry name" value="PROTEIN_KINASE_ST"/>
    <property type="match status" value="1"/>
</dbReference>
<dbReference type="InterPro" id="IPR011009">
    <property type="entry name" value="Kinase-like_dom_sf"/>
</dbReference>
<proteinExistence type="predicted"/>
<dbReference type="Gene3D" id="1.10.510.10">
    <property type="entry name" value="Transferase(Phosphotransferase) domain 1"/>
    <property type="match status" value="1"/>
</dbReference>
<dbReference type="PANTHER" id="PTHR43289">
    <property type="entry name" value="MITOGEN-ACTIVATED PROTEIN KINASE KINASE KINASE 20-RELATED"/>
    <property type="match status" value="1"/>
</dbReference>
<dbReference type="InterPro" id="IPR017441">
    <property type="entry name" value="Protein_kinase_ATP_BS"/>
</dbReference>
<dbReference type="PANTHER" id="PTHR43289:SF6">
    <property type="entry name" value="SERINE_THREONINE-PROTEIN KINASE NEKL-3"/>
    <property type="match status" value="1"/>
</dbReference>
<geneLocation type="plasmid" evidence="9">
    <name>prccge525c</name>
</geneLocation>
<reference evidence="8 9" key="1">
    <citation type="submission" date="2018-10" db="EMBL/GenBank/DDBJ databases">
        <title>Rhizobium etli, R. leguminosarum and a new Rhizobium genospecies from Phaseolus dumosus.</title>
        <authorList>
            <person name="Ramirez-Puebla S.T."/>
            <person name="Rogel-Hernandez M.A."/>
            <person name="Guerrero G."/>
            <person name="Ormeno-Orrillo E."/>
            <person name="Martinez-Romero J.C."/>
            <person name="Negrete-Yankelevich S."/>
            <person name="Martinez-Romero E."/>
        </authorList>
    </citation>
    <scope>NUCLEOTIDE SEQUENCE [LARGE SCALE GENOMIC DNA]</scope>
    <source>
        <strain evidence="8 9">CCGE525</strain>
        <plasmid evidence="9">prccge525c</plasmid>
    </source>
</reference>
<dbReference type="AlphaFoldDB" id="A0A387G0I8"/>
<dbReference type="EMBL" id="CP032695">
    <property type="protein sequence ID" value="AYG61894.1"/>
    <property type="molecule type" value="Genomic_DNA"/>
</dbReference>
<dbReference type="PROSITE" id="PS50011">
    <property type="entry name" value="PROTEIN_KINASE_DOM"/>
    <property type="match status" value="1"/>
</dbReference>
<sequence>MLGKRGDRSEPPAEDADGAIRMFITGKLTYDGLVGRLAAEIGGGEAGAARVQDAISNAATVGTLPLDIADILLKLLPAAAAEQRKDPEEGKDATAAPVANEDLFDEPTVPLLRQAESPAKPTANPLRQPSEKIPPLPPSYTSLAGDGAAPPQYSDVQSKVDDVVLSALVKDYRGLRQDWQSADAASRATGRPDALDGLLVNYKSARFRSDARRAVSGNARDGLELGKIDGFNGQRAGVGAILRDRFILDAEIGRGGMGIVYSAVDRRRLEAGAGAPYVALKLLNDEFRNNSDSLRVLEAEARKAQSLAHPNIATVYDFDRDRSEIFIVMELLTGRPLNRVLATAAGEPMPGGKIVSILKGICAGLAYAHQNGVVHSDLKPGNIFVGDDNSVKLLDFGLATAGSSDGFDVQSLNALTTSYASPEMFDGAIRDPRDDIFALGCIAYQLLTGVHPFLMQPSNQVAAQKIEPEAITDLDPAAWAVIAGALRFEREERIGSVDEFVHGLFET</sequence>
<keyword evidence="3 8" id="KW-0418">Kinase</keyword>
<evidence type="ECO:0000259" key="7">
    <source>
        <dbReference type="PROSITE" id="PS50011"/>
    </source>
</evidence>
<dbReference type="GO" id="GO:0005524">
    <property type="term" value="F:ATP binding"/>
    <property type="evidence" value="ECO:0007669"/>
    <property type="project" value="UniProtKB-UniRule"/>
</dbReference>
<feature type="domain" description="Protein kinase" evidence="7">
    <location>
        <begin position="246"/>
        <end position="505"/>
    </location>
</feature>
<evidence type="ECO:0000313" key="9">
    <source>
        <dbReference type="Proteomes" id="UP000282195"/>
    </source>
</evidence>
<accession>A0A387G0I8</accession>
<dbReference type="GO" id="GO:0004674">
    <property type="term" value="F:protein serine/threonine kinase activity"/>
    <property type="evidence" value="ECO:0007669"/>
    <property type="project" value="UniProtKB-KW"/>
</dbReference>
<organism evidence="8 9">
    <name type="scientific">Rhizobium jaguaris</name>
    <dbReference type="NCBI Taxonomy" id="1312183"/>
    <lineage>
        <taxon>Bacteria</taxon>
        <taxon>Pseudomonadati</taxon>
        <taxon>Pseudomonadota</taxon>
        <taxon>Alphaproteobacteria</taxon>
        <taxon>Hyphomicrobiales</taxon>
        <taxon>Rhizobiaceae</taxon>
        <taxon>Rhizobium/Agrobacterium group</taxon>
        <taxon>Rhizobium</taxon>
    </lineage>
</organism>
<keyword evidence="9" id="KW-1185">Reference proteome</keyword>
<dbReference type="SUPFAM" id="SSF56112">
    <property type="entry name" value="Protein kinase-like (PK-like)"/>
    <property type="match status" value="1"/>
</dbReference>
<evidence type="ECO:0000313" key="8">
    <source>
        <dbReference type="EMBL" id="AYG61894.1"/>
    </source>
</evidence>
<protein>
    <submittedName>
        <fullName evidence="8">Serine/threonine protein kinase</fullName>
    </submittedName>
</protein>
<keyword evidence="8" id="KW-0723">Serine/threonine-protein kinase</keyword>
<gene>
    <name evidence="8" type="ORF">CCGE525_23800</name>
</gene>
<keyword evidence="1" id="KW-0808">Transferase</keyword>
<name>A0A387G0I8_9HYPH</name>
<dbReference type="Proteomes" id="UP000282195">
    <property type="component" value="Plasmid pRCCGE525c"/>
</dbReference>
<feature type="compositionally biased region" description="Basic and acidic residues" evidence="6">
    <location>
        <begin position="82"/>
        <end position="92"/>
    </location>
</feature>
<evidence type="ECO:0000256" key="4">
    <source>
        <dbReference type="ARBA" id="ARBA00022840"/>
    </source>
</evidence>
<feature type="binding site" evidence="5">
    <location>
        <position position="281"/>
    </location>
    <ligand>
        <name>ATP</name>
        <dbReference type="ChEBI" id="CHEBI:30616"/>
    </ligand>
</feature>
<evidence type="ECO:0000256" key="3">
    <source>
        <dbReference type="ARBA" id="ARBA00022777"/>
    </source>
</evidence>
<keyword evidence="2 5" id="KW-0547">Nucleotide-binding</keyword>
<dbReference type="PROSITE" id="PS00107">
    <property type="entry name" value="PROTEIN_KINASE_ATP"/>
    <property type="match status" value="1"/>
</dbReference>
<dbReference type="Gene3D" id="3.30.200.20">
    <property type="entry name" value="Phosphorylase Kinase, domain 1"/>
    <property type="match status" value="1"/>
</dbReference>
<feature type="region of interest" description="Disordered" evidence="6">
    <location>
        <begin position="118"/>
        <end position="154"/>
    </location>
</feature>
<evidence type="ECO:0000256" key="1">
    <source>
        <dbReference type="ARBA" id="ARBA00022679"/>
    </source>
</evidence>
<dbReference type="Pfam" id="PF00069">
    <property type="entry name" value="Pkinase"/>
    <property type="match status" value="1"/>
</dbReference>
<evidence type="ECO:0000256" key="2">
    <source>
        <dbReference type="ARBA" id="ARBA00022741"/>
    </source>
</evidence>
<dbReference type="InterPro" id="IPR008271">
    <property type="entry name" value="Ser/Thr_kinase_AS"/>
</dbReference>
<evidence type="ECO:0000256" key="6">
    <source>
        <dbReference type="SAM" id="MobiDB-lite"/>
    </source>
</evidence>
<keyword evidence="8" id="KW-0614">Plasmid</keyword>
<keyword evidence="4 5" id="KW-0067">ATP-binding</keyword>